<sequence length="161" mass="17056">MTTKFFSFILLLLLLNSTFIAVSARPLNIMKYRSSGFGATGGGFVDGLSLGAIKQSGPSPGEGNKLTNKQTLGGIKNSGPSPVQVLVWETNSQMLRLLLELRIRVQALVRETNFETLGGIKDSGPSPGTGNKFTNVETLSGIKDSGPSPGTGNKFTDNTHQ</sequence>
<dbReference type="AlphaFoldDB" id="A0A540K8W7"/>
<feature type="region of interest" description="Disordered" evidence="1">
    <location>
        <begin position="118"/>
        <end position="161"/>
    </location>
</feature>
<comment type="caution">
    <text evidence="3">The sequence shown here is derived from an EMBL/GenBank/DDBJ whole genome shotgun (WGS) entry which is preliminary data.</text>
</comment>
<evidence type="ECO:0000313" key="4">
    <source>
        <dbReference type="Proteomes" id="UP000315295"/>
    </source>
</evidence>
<protein>
    <recommendedName>
        <fullName evidence="5">Legume lectin domain-containing protein</fullName>
    </recommendedName>
</protein>
<evidence type="ECO:0000313" key="3">
    <source>
        <dbReference type="EMBL" id="TQD70600.1"/>
    </source>
</evidence>
<dbReference type="GO" id="GO:0045087">
    <property type="term" value="P:innate immune response"/>
    <property type="evidence" value="ECO:0007669"/>
    <property type="project" value="InterPro"/>
</dbReference>
<keyword evidence="4" id="KW-1185">Reference proteome</keyword>
<feature type="compositionally biased region" description="Polar residues" evidence="1">
    <location>
        <begin position="148"/>
        <end position="161"/>
    </location>
</feature>
<feature type="signal peptide" evidence="2">
    <location>
        <begin position="1"/>
        <end position="24"/>
    </location>
</feature>
<dbReference type="Proteomes" id="UP000315295">
    <property type="component" value="Unassembled WGS sequence"/>
</dbReference>
<reference evidence="3 4" key="1">
    <citation type="journal article" date="2019" name="G3 (Bethesda)">
        <title>Sequencing of a Wild Apple (Malus baccata) Genome Unravels the Differences Between Cultivated and Wild Apple Species Regarding Disease Resistance and Cold Tolerance.</title>
        <authorList>
            <person name="Chen X."/>
        </authorList>
    </citation>
    <scope>NUCLEOTIDE SEQUENCE [LARGE SCALE GENOMIC DNA]</scope>
    <source>
        <strain evidence="4">cv. Shandingzi</strain>
        <tissue evidence="3">Leaves</tissue>
    </source>
</reference>
<dbReference type="EMBL" id="VIEB01001735">
    <property type="protein sequence ID" value="TQD70600.1"/>
    <property type="molecule type" value="Genomic_DNA"/>
</dbReference>
<keyword evidence="2" id="KW-0732">Signal</keyword>
<feature type="compositionally biased region" description="Polar residues" evidence="1">
    <location>
        <begin position="126"/>
        <end position="138"/>
    </location>
</feature>
<name>A0A540K8W7_MALBA</name>
<evidence type="ECO:0000256" key="2">
    <source>
        <dbReference type="SAM" id="SignalP"/>
    </source>
</evidence>
<proteinExistence type="predicted"/>
<dbReference type="InterPro" id="IPR044700">
    <property type="entry name" value="PIP2/PIPL1"/>
</dbReference>
<accession>A0A540K8W7</accession>
<dbReference type="GO" id="GO:0050793">
    <property type="term" value="P:regulation of developmental process"/>
    <property type="evidence" value="ECO:0007669"/>
    <property type="project" value="InterPro"/>
</dbReference>
<gene>
    <name evidence="3" type="ORF">C1H46_043862</name>
</gene>
<organism evidence="3 4">
    <name type="scientific">Malus baccata</name>
    <name type="common">Siberian crab apple</name>
    <name type="synonym">Pyrus baccata</name>
    <dbReference type="NCBI Taxonomy" id="106549"/>
    <lineage>
        <taxon>Eukaryota</taxon>
        <taxon>Viridiplantae</taxon>
        <taxon>Streptophyta</taxon>
        <taxon>Embryophyta</taxon>
        <taxon>Tracheophyta</taxon>
        <taxon>Spermatophyta</taxon>
        <taxon>Magnoliopsida</taxon>
        <taxon>eudicotyledons</taxon>
        <taxon>Gunneridae</taxon>
        <taxon>Pentapetalae</taxon>
        <taxon>rosids</taxon>
        <taxon>fabids</taxon>
        <taxon>Rosales</taxon>
        <taxon>Rosaceae</taxon>
        <taxon>Amygdaloideae</taxon>
        <taxon>Maleae</taxon>
        <taxon>Malus</taxon>
    </lineage>
</organism>
<dbReference type="PANTHER" id="PTHR34663:SF21">
    <property type="entry name" value="PROTEIN, PUTATIVE-RELATED"/>
    <property type="match status" value="1"/>
</dbReference>
<evidence type="ECO:0008006" key="5">
    <source>
        <dbReference type="Google" id="ProtNLM"/>
    </source>
</evidence>
<feature type="chain" id="PRO_5022035151" description="Legume lectin domain-containing protein" evidence="2">
    <location>
        <begin position="25"/>
        <end position="161"/>
    </location>
</feature>
<dbReference type="PANTHER" id="PTHR34663">
    <property type="entry name" value="OS06G0637400 PROTEIN"/>
    <property type="match status" value="1"/>
</dbReference>
<dbReference type="STRING" id="106549.A0A540K8W7"/>
<evidence type="ECO:0000256" key="1">
    <source>
        <dbReference type="SAM" id="MobiDB-lite"/>
    </source>
</evidence>